<accession>A0A383F1X1</accession>
<protein>
    <recommendedName>
        <fullName evidence="2">FeS cluster biogenesis domain-containing protein</fullName>
    </recommendedName>
</protein>
<feature type="non-terminal residue" evidence="1">
    <location>
        <position position="1"/>
    </location>
</feature>
<dbReference type="GO" id="GO:0005506">
    <property type="term" value="F:iron ion binding"/>
    <property type="evidence" value="ECO:0007669"/>
    <property type="project" value="TreeGrafter"/>
</dbReference>
<sequence length="95" mass="10254">VARKYLKSVSNGDYVTLGVKGGGCSGFQYVWDFKKNWPDVKWSEPIDDVLVLDSLAEVYVLGSTIDYITELGGSFLTVKNPTSTSSCGCGESFGV</sequence>
<name>A0A383F1X1_9ZZZZ</name>
<dbReference type="InterPro" id="IPR035903">
    <property type="entry name" value="HesB-like_dom_sf"/>
</dbReference>
<evidence type="ECO:0000313" key="1">
    <source>
        <dbReference type="EMBL" id="SVE62939.1"/>
    </source>
</evidence>
<dbReference type="GO" id="GO:0051539">
    <property type="term" value="F:4 iron, 4 sulfur cluster binding"/>
    <property type="evidence" value="ECO:0007669"/>
    <property type="project" value="TreeGrafter"/>
</dbReference>
<dbReference type="Gene3D" id="2.60.300.12">
    <property type="entry name" value="HesB-like domain"/>
    <property type="match status" value="1"/>
</dbReference>
<dbReference type="PANTHER" id="PTHR43011:SF1">
    <property type="entry name" value="IRON-SULFUR CLUSTER ASSEMBLY 2 HOMOLOG, MITOCHONDRIAL"/>
    <property type="match status" value="1"/>
</dbReference>
<gene>
    <name evidence="1" type="ORF">METZ01_LOCUS515793</name>
</gene>
<dbReference type="PANTHER" id="PTHR43011">
    <property type="entry name" value="IRON-SULFUR CLUSTER ASSEMBLY 2 HOMOLOG, MITOCHONDRIAL"/>
    <property type="match status" value="1"/>
</dbReference>
<reference evidence="1" key="1">
    <citation type="submission" date="2018-05" db="EMBL/GenBank/DDBJ databases">
        <authorList>
            <person name="Lanie J.A."/>
            <person name="Ng W.-L."/>
            <person name="Kazmierczak K.M."/>
            <person name="Andrzejewski T.M."/>
            <person name="Davidsen T.M."/>
            <person name="Wayne K.J."/>
            <person name="Tettelin H."/>
            <person name="Glass J.I."/>
            <person name="Rusch D."/>
            <person name="Podicherti R."/>
            <person name="Tsui H.-C.T."/>
            <person name="Winkler M.E."/>
        </authorList>
    </citation>
    <scope>NUCLEOTIDE SEQUENCE</scope>
</reference>
<evidence type="ECO:0008006" key="2">
    <source>
        <dbReference type="Google" id="ProtNLM"/>
    </source>
</evidence>
<dbReference type="GO" id="GO:0051537">
    <property type="term" value="F:2 iron, 2 sulfur cluster binding"/>
    <property type="evidence" value="ECO:0007669"/>
    <property type="project" value="TreeGrafter"/>
</dbReference>
<proteinExistence type="predicted"/>
<dbReference type="GO" id="GO:0016226">
    <property type="term" value="P:iron-sulfur cluster assembly"/>
    <property type="evidence" value="ECO:0007669"/>
    <property type="project" value="InterPro"/>
</dbReference>
<dbReference type="EMBL" id="UINC01230702">
    <property type="protein sequence ID" value="SVE62939.1"/>
    <property type="molecule type" value="Genomic_DNA"/>
</dbReference>
<organism evidence="1">
    <name type="scientific">marine metagenome</name>
    <dbReference type="NCBI Taxonomy" id="408172"/>
    <lineage>
        <taxon>unclassified sequences</taxon>
        <taxon>metagenomes</taxon>
        <taxon>ecological metagenomes</taxon>
    </lineage>
</organism>
<dbReference type="AlphaFoldDB" id="A0A383F1X1"/>
<dbReference type="NCBIfam" id="TIGR00049">
    <property type="entry name" value="iron-sulfur cluster assembly accessory protein"/>
    <property type="match status" value="1"/>
</dbReference>
<dbReference type="SUPFAM" id="SSF89360">
    <property type="entry name" value="HesB-like domain"/>
    <property type="match status" value="1"/>
</dbReference>
<dbReference type="InterPro" id="IPR016092">
    <property type="entry name" value="ATAP"/>
</dbReference>